<name>A0ACB8QBI1_9AGAM</name>
<gene>
    <name evidence="1" type="ORF">K488DRAFT_73358</name>
</gene>
<evidence type="ECO:0000313" key="2">
    <source>
        <dbReference type="Proteomes" id="UP000814128"/>
    </source>
</evidence>
<dbReference type="Proteomes" id="UP000814128">
    <property type="component" value="Unassembled WGS sequence"/>
</dbReference>
<organism evidence="1 2">
    <name type="scientific">Vararia minispora EC-137</name>
    <dbReference type="NCBI Taxonomy" id="1314806"/>
    <lineage>
        <taxon>Eukaryota</taxon>
        <taxon>Fungi</taxon>
        <taxon>Dikarya</taxon>
        <taxon>Basidiomycota</taxon>
        <taxon>Agaricomycotina</taxon>
        <taxon>Agaricomycetes</taxon>
        <taxon>Russulales</taxon>
        <taxon>Lachnocladiaceae</taxon>
        <taxon>Vararia</taxon>
    </lineage>
</organism>
<reference evidence="1" key="1">
    <citation type="submission" date="2021-02" db="EMBL/GenBank/DDBJ databases">
        <authorList>
            <consortium name="DOE Joint Genome Institute"/>
            <person name="Ahrendt S."/>
            <person name="Looney B.P."/>
            <person name="Miyauchi S."/>
            <person name="Morin E."/>
            <person name="Drula E."/>
            <person name="Courty P.E."/>
            <person name="Chicoki N."/>
            <person name="Fauchery L."/>
            <person name="Kohler A."/>
            <person name="Kuo A."/>
            <person name="Labutti K."/>
            <person name="Pangilinan J."/>
            <person name="Lipzen A."/>
            <person name="Riley R."/>
            <person name="Andreopoulos W."/>
            <person name="He G."/>
            <person name="Johnson J."/>
            <person name="Barry K.W."/>
            <person name="Grigoriev I.V."/>
            <person name="Nagy L."/>
            <person name="Hibbett D."/>
            <person name="Henrissat B."/>
            <person name="Matheny P.B."/>
            <person name="Labbe J."/>
            <person name="Martin F."/>
        </authorList>
    </citation>
    <scope>NUCLEOTIDE SEQUENCE</scope>
    <source>
        <strain evidence="1">EC-137</strain>
    </source>
</reference>
<comment type="caution">
    <text evidence="1">The sequence shown here is derived from an EMBL/GenBank/DDBJ whole genome shotgun (WGS) entry which is preliminary data.</text>
</comment>
<accession>A0ACB8QBI1</accession>
<sequence length="216" mass="24198">MMNPAYRPPRTPKLLYKVNTPEQVYDIVTGCDADIGGTSTVKFDLDERPDVNAPLGKPATGKFWGMMRLGIRPELRGKVRGGYAGFRNRLRPTLFGNMTDDLSFHDFLALRLRVGGHPRTRNSYFVNVQVDTSYKTDLWQHRLAFHRDDGGWEDIFLPLDAFVLTNTGEVASHQIKMDRAKVKSVGISILGGNTGIEGPYELGVDEIRACIDVDEP</sequence>
<evidence type="ECO:0000313" key="1">
    <source>
        <dbReference type="EMBL" id="KAI0028966.1"/>
    </source>
</evidence>
<reference evidence="1" key="2">
    <citation type="journal article" date="2022" name="New Phytol.">
        <title>Evolutionary transition to the ectomycorrhizal habit in the genomes of a hyperdiverse lineage of mushroom-forming fungi.</title>
        <authorList>
            <person name="Looney B."/>
            <person name="Miyauchi S."/>
            <person name="Morin E."/>
            <person name="Drula E."/>
            <person name="Courty P.E."/>
            <person name="Kohler A."/>
            <person name="Kuo A."/>
            <person name="LaButti K."/>
            <person name="Pangilinan J."/>
            <person name="Lipzen A."/>
            <person name="Riley R."/>
            <person name="Andreopoulos W."/>
            <person name="He G."/>
            <person name="Johnson J."/>
            <person name="Nolan M."/>
            <person name="Tritt A."/>
            <person name="Barry K.W."/>
            <person name="Grigoriev I.V."/>
            <person name="Nagy L.G."/>
            <person name="Hibbett D."/>
            <person name="Henrissat B."/>
            <person name="Matheny P.B."/>
            <person name="Labbe J."/>
            <person name="Martin F.M."/>
        </authorList>
    </citation>
    <scope>NUCLEOTIDE SEQUENCE</scope>
    <source>
        <strain evidence="1">EC-137</strain>
    </source>
</reference>
<proteinExistence type="predicted"/>
<dbReference type="EMBL" id="MU273710">
    <property type="protein sequence ID" value="KAI0028966.1"/>
    <property type="molecule type" value="Genomic_DNA"/>
</dbReference>
<protein>
    <submittedName>
        <fullName evidence="1">NADH:ubiquinone oxidoreductase intermediate-associated protein 30</fullName>
    </submittedName>
</protein>
<keyword evidence="2" id="KW-1185">Reference proteome</keyword>